<dbReference type="AlphaFoldDB" id="A0A9Q1BRB7"/>
<dbReference type="SUPFAM" id="SSF48371">
    <property type="entry name" value="ARM repeat"/>
    <property type="match status" value="1"/>
</dbReference>
<dbReference type="PANTHER" id="PTHR20938:SF0">
    <property type="entry name" value="INTEGRATOR COMPLEX SUBUNIT 4"/>
    <property type="match status" value="1"/>
</dbReference>
<dbReference type="InterPro" id="IPR016024">
    <property type="entry name" value="ARM-type_fold"/>
</dbReference>
<name>A0A9Q1BRB7_HOLLE</name>
<evidence type="ECO:0000313" key="6">
    <source>
        <dbReference type="Proteomes" id="UP001152320"/>
    </source>
</evidence>
<evidence type="ECO:0000256" key="2">
    <source>
        <dbReference type="ARBA" id="ARBA00023242"/>
    </source>
</evidence>
<dbReference type="OrthoDB" id="18190at2759"/>
<reference evidence="5" key="1">
    <citation type="submission" date="2021-10" db="EMBL/GenBank/DDBJ databases">
        <title>Tropical sea cucumber genome reveals ecological adaptation and Cuvierian tubules defense mechanism.</title>
        <authorList>
            <person name="Chen T."/>
        </authorList>
    </citation>
    <scope>NUCLEOTIDE SEQUENCE</scope>
    <source>
        <strain evidence="5">Nanhai2018</strain>
        <tissue evidence="5">Muscle</tissue>
    </source>
</reference>
<organism evidence="5 6">
    <name type="scientific">Holothuria leucospilota</name>
    <name type="common">Black long sea cucumber</name>
    <name type="synonym">Mertensiothuria leucospilota</name>
    <dbReference type="NCBI Taxonomy" id="206669"/>
    <lineage>
        <taxon>Eukaryota</taxon>
        <taxon>Metazoa</taxon>
        <taxon>Echinodermata</taxon>
        <taxon>Eleutherozoa</taxon>
        <taxon>Echinozoa</taxon>
        <taxon>Holothuroidea</taxon>
        <taxon>Aspidochirotacea</taxon>
        <taxon>Aspidochirotida</taxon>
        <taxon>Holothuriidae</taxon>
        <taxon>Holothuria</taxon>
    </lineage>
</organism>
<dbReference type="InterPro" id="IPR011989">
    <property type="entry name" value="ARM-like"/>
</dbReference>
<protein>
    <submittedName>
        <fullName evidence="5">Integrator complex subunit 4</fullName>
    </submittedName>
</protein>
<dbReference type="PANTHER" id="PTHR20938">
    <property type="entry name" value="INTEGRATOR COMPLEX SUBUNIT 4"/>
    <property type="match status" value="1"/>
</dbReference>
<evidence type="ECO:0000259" key="4">
    <source>
        <dbReference type="Pfam" id="PF25458"/>
    </source>
</evidence>
<dbReference type="GO" id="GO:0016180">
    <property type="term" value="P:snRNA processing"/>
    <property type="evidence" value="ECO:0007669"/>
    <property type="project" value="TreeGrafter"/>
</dbReference>
<dbReference type="InterPro" id="IPR057412">
    <property type="entry name" value="INTS4_C"/>
</dbReference>
<evidence type="ECO:0000256" key="1">
    <source>
        <dbReference type="ARBA" id="ARBA00004123"/>
    </source>
</evidence>
<keyword evidence="2" id="KW-0539">Nucleus</keyword>
<comment type="caution">
    <text evidence="5">The sequence shown here is derived from an EMBL/GenBank/DDBJ whole genome shotgun (WGS) entry which is preliminary data.</text>
</comment>
<dbReference type="InterPro" id="IPR056235">
    <property type="entry name" value="INTS4_8HBD"/>
</dbReference>
<comment type="subcellular location">
    <subcellularLocation>
        <location evidence="1">Nucleus</location>
    </subcellularLocation>
</comment>
<accession>A0A9Q1BRB7</accession>
<dbReference type="GO" id="GO:0032039">
    <property type="term" value="C:integrator complex"/>
    <property type="evidence" value="ECO:0007669"/>
    <property type="project" value="TreeGrafter"/>
</dbReference>
<dbReference type="EMBL" id="JAIZAY010000013">
    <property type="protein sequence ID" value="KAJ8031159.1"/>
    <property type="molecule type" value="Genomic_DNA"/>
</dbReference>
<dbReference type="Pfam" id="PF24493">
    <property type="entry name" value="INTS4_8HBD"/>
    <property type="match status" value="1"/>
</dbReference>
<dbReference type="Proteomes" id="UP001152320">
    <property type="component" value="Chromosome 13"/>
</dbReference>
<dbReference type="Pfam" id="PF25458">
    <property type="entry name" value="INTS4_C"/>
    <property type="match status" value="1"/>
</dbReference>
<dbReference type="Gene3D" id="1.25.10.10">
    <property type="entry name" value="Leucine-rich Repeat Variant"/>
    <property type="match status" value="2"/>
</dbReference>
<sequence length="972" mass="108741">MAAPREKRVAEDVTITVQDEAKPPPIKIRITSKPTPTSSSYLDLASVSNSQDALKLLLDLGSKLASPDLPAENVIRVLMEYYSKDSNPAVRAKIVMLLADLVRKPGYDALPLCEDVLRLTSSEKSHKVKSELVKLLRLIGIALSGCSDLHQKLVTTARLNLEDTDHLVRCECLDLIGSLATSDMNINEENREASTSESIGIQDLLGMYTRDQDPRVRTAAFQSMLSLHQRGQKLSLSLYKTSCAALTDDFEGVRIAAMKLIWTLSHLYPEEMVELPGGSEEKESIRLVDDGFAQICDMVNDLSVKVRAEAAGLLGSLHSVSMRFLEQTLDKKLMSQLRRKTTAHERQKAKYATGEWSSGQKWGDDAPKEDIDPETISCINQGACGAFVHGLEDEFFEVRSAAMDSLCELATQSPAFAVLSLDFLVDMFNDEIESVRLNAINSLRRISPHIVLREDQLEIILNVLDDFSKEIRECLHEALCNIHLSTKSCLNRALQFLLRNLNKYPQDRLSIWNCLKHLGSAHPNLTHSLVPELLGTHPFFDTPEPDMDDPAYIAVLILIFNSAVKSPMMVSMFPDYALRHYSYLRDSIPDLVPDVPHISQSISPTKATVSASSSSDQNLSELLQSVLAKVKNLDKMEHQAAGDLMQLTIRDLQRIGELKPSLAASAEYAALYLECQLLLSKALNSDQMSLPLSLSSQQTEEKTLAAVEKVIELTYKLQHLFIGNSLQEQASVLQTRLRAWTLQLVVKLREAMVGGSKKVIPSRLCEEYLKKLQMLHRHFVTHKLKPDSFTQALFSEMHKFDPSKSGILSKFLPSLLIHHSLPALSLDNMICRSRVNILEPAGGSDNPQRFTARLTLALPLDVMLENIEDVQRIQIMVKFPDSEVQLFNPRLSDFKQLGPLKYRLMTEIYLTHGLWTEPCQIDVKVVMSYSPKLLQKPGTAALASSNNTNEKRTISLCDPVKVYLMPKPPKRI</sequence>
<feature type="domain" description="Integrator complex subunit 4/Protein SIEL C-terminal Ig-like" evidence="4">
    <location>
        <begin position="836"/>
        <end position="968"/>
    </location>
</feature>
<gene>
    <name evidence="5" type="ORF">HOLleu_27802</name>
</gene>
<proteinExistence type="predicted"/>
<evidence type="ECO:0000313" key="5">
    <source>
        <dbReference type="EMBL" id="KAJ8031159.1"/>
    </source>
</evidence>
<feature type="domain" description="INTS4 8 helical bundle" evidence="3">
    <location>
        <begin position="621"/>
        <end position="826"/>
    </location>
</feature>
<keyword evidence="6" id="KW-1185">Reference proteome</keyword>
<evidence type="ECO:0000259" key="3">
    <source>
        <dbReference type="Pfam" id="PF24493"/>
    </source>
</evidence>